<dbReference type="Gene3D" id="3.40.190.290">
    <property type="match status" value="1"/>
</dbReference>
<protein>
    <submittedName>
        <fullName evidence="5">LysR family transcriptional regulator</fullName>
    </submittedName>
</protein>
<dbReference type="InterPro" id="IPR036388">
    <property type="entry name" value="WH-like_DNA-bd_sf"/>
</dbReference>
<comment type="similarity">
    <text evidence="1">Belongs to the LysR transcriptional regulatory family.</text>
</comment>
<evidence type="ECO:0000256" key="1">
    <source>
        <dbReference type="ARBA" id="ARBA00009437"/>
    </source>
</evidence>
<dbReference type="EMBL" id="NGIR01000031">
    <property type="protein sequence ID" value="OTU26450.1"/>
    <property type="molecule type" value="Genomic_DNA"/>
</dbReference>
<dbReference type="GO" id="GO:0043565">
    <property type="term" value="F:sequence-specific DNA binding"/>
    <property type="evidence" value="ECO:0007669"/>
    <property type="project" value="TreeGrafter"/>
</dbReference>
<keyword evidence="4" id="KW-0804">Transcription</keyword>
<dbReference type="GO" id="GO:0003700">
    <property type="term" value="F:DNA-binding transcription factor activity"/>
    <property type="evidence" value="ECO:0007669"/>
    <property type="project" value="InterPro"/>
</dbReference>
<dbReference type="FunFam" id="1.10.10.10:FF:000001">
    <property type="entry name" value="LysR family transcriptional regulator"/>
    <property type="match status" value="1"/>
</dbReference>
<keyword evidence="3" id="KW-0238">DNA-binding</keyword>
<dbReference type="Pfam" id="PF00126">
    <property type="entry name" value="HTH_1"/>
    <property type="match status" value="1"/>
</dbReference>
<evidence type="ECO:0000256" key="2">
    <source>
        <dbReference type="ARBA" id="ARBA00023015"/>
    </source>
</evidence>
<dbReference type="PROSITE" id="PS50931">
    <property type="entry name" value="HTH_LYSR"/>
    <property type="match status" value="1"/>
</dbReference>
<dbReference type="RefSeq" id="WP_001153335.1">
    <property type="nucleotide sequence ID" value="NZ_JADVOL010000001.1"/>
</dbReference>
<sequence length="306" mass="35013">MQDLNDLYYFAKIVEYGGYSAAARALDIPKSKLSRRVALLEERLGVRLLHRSTRQFSVTELGQQYYQYCHAILIDAENAQEFIDLNQSEPRGTIRVSCPPALLHHHMGEFLTKFMLQFPKIKIYIDVTNRNVDVLNEGIDIAFRVRYPPLKDSGLVMKKFVTSDQCLVAHPRVLSKQPIPQTLDELHQFRTIGLGNAEQQSVWVLHHQEHGTTHFQHDPDLIVNDMTGVLQAVIHGLGIAPLPIMMAQEYILRKELIVVLPEWKPTSGIVHAAYASRKGLLPAIKRLLDFLEEQFNQLDKDLLGYR</sequence>
<evidence type="ECO:0000313" key="5">
    <source>
        <dbReference type="EMBL" id="OTU26450.1"/>
    </source>
</evidence>
<accession>A0A0R0RT50</accession>
<organism evidence="5 6">
    <name type="scientific">Acinetobacter pittii</name>
    <name type="common">Acinetobacter genomosp. 3</name>
    <dbReference type="NCBI Taxonomy" id="48296"/>
    <lineage>
        <taxon>Bacteria</taxon>
        <taxon>Pseudomonadati</taxon>
        <taxon>Pseudomonadota</taxon>
        <taxon>Gammaproteobacteria</taxon>
        <taxon>Moraxellales</taxon>
        <taxon>Moraxellaceae</taxon>
        <taxon>Acinetobacter</taxon>
        <taxon>Acinetobacter calcoaceticus/baumannii complex</taxon>
    </lineage>
</organism>
<gene>
    <name evidence="5" type="ORF">CAT59_13045</name>
</gene>
<dbReference type="GO" id="GO:0006351">
    <property type="term" value="P:DNA-templated transcription"/>
    <property type="evidence" value="ECO:0007669"/>
    <property type="project" value="TreeGrafter"/>
</dbReference>
<evidence type="ECO:0000256" key="4">
    <source>
        <dbReference type="ARBA" id="ARBA00023163"/>
    </source>
</evidence>
<dbReference type="PANTHER" id="PTHR30537:SF31">
    <property type="entry name" value="TRANSCRIPTIONAL REGULATOR, LYSR FAMILY"/>
    <property type="match status" value="1"/>
</dbReference>
<name>A0A0R0RT50_ACIPI</name>
<dbReference type="InterPro" id="IPR036390">
    <property type="entry name" value="WH_DNA-bd_sf"/>
</dbReference>
<dbReference type="AlphaFoldDB" id="A0A0R0RT50"/>
<dbReference type="SUPFAM" id="SSF53850">
    <property type="entry name" value="Periplasmic binding protein-like II"/>
    <property type="match status" value="1"/>
</dbReference>
<evidence type="ECO:0000313" key="6">
    <source>
        <dbReference type="Proteomes" id="UP000195162"/>
    </source>
</evidence>
<dbReference type="Gene3D" id="1.10.10.10">
    <property type="entry name" value="Winged helix-like DNA-binding domain superfamily/Winged helix DNA-binding domain"/>
    <property type="match status" value="1"/>
</dbReference>
<comment type="caution">
    <text evidence="5">The sequence shown here is derived from an EMBL/GenBank/DDBJ whole genome shotgun (WGS) entry which is preliminary data.</text>
</comment>
<evidence type="ECO:0000256" key="3">
    <source>
        <dbReference type="ARBA" id="ARBA00023125"/>
    </source>
</evidence>
<dbReference type="CDD" id="cd08473">
    <property type="entry name" value="PBP2_CrgA_like_4"/>
    <property type="match status" value="1"/>
</dbReference>
<proteinExistence type="inferred from homology"/>
<dbReference type="Pfam" id="PF03466">
    <property type="entry name" value="LysR_substrate"/>
    <property type="match status" value="1"/>
</dbReference>
<dbReference type="Proteomes" id="UP000195162">
    <property type="component" value="Unassembled WGS sequence"/>
</dbReference>
<reference evidence="5 6" key="1">
    <citation type="submission" date="2017-05" db="EMBL/GenBank/DDBJ databases">
        <authorList>
            <person name="Song R."/>
            <person name="Chenine A.L."/>
            <person name="Ruprecht R.M."/>
        </authorList>
    </citation>
    <scope>NUCLEOTIDE SEQUENCE [LARGE SCALE GENOMIC DNA]</scope>
    <source>
        <strain evidence="5 6">ARLG1955</strain>
    </source>
</reference>
<dbReference type="InterPro" id="IPR005119">
    <property type="entry name" value="LysR_subst-bd"/>
</dbReference>
<dbReference type="InterPro" id="IPR058163">
    <property type="entry name" value="LysR-type_TF_proteobact-type"/>
</dbReference>
<dbReference type="InterPro" id="IPR000847">
    <property type="entry name" value="LysR_HTH_N"/>
</dbReference>
<dbReference type="SUPFAM" id="SSF46785">
    <property type="entry name" value="Winged helix' DNA-binding domain"/>
    <property type="match status" value="1"/>
</dbReference>
<dbReference type="PANTHER" id="PTHR30537">
    <property type="entry name" value="HTH-TYPE TRANSCRIPTIONAL REGULATOR"/>
    <property type="match status" value="1"/>
</dbReference>
<keyword evidence="2" id="KW-0805">Transcription regulation</keyword>